<gene>
    <name evidence="3" type="ORF">BMERY_3007</name>
</gene>
<keyword evidence="2" id="KW-1133">Transmembrane helix</keyword>
<dbReference type="STRING" id="78345.BMERY_3007"/>
<keyword evidence="2" id="KW-0812">Transmembrane</keyword>
<organism evidence="3 4">
    <name type="scientific">Bifidobacterium merycicum</name>
    <dbReference type="NCBI Taxonomy" id="78345"/>
    <lineage>
        <taxon>Bacteria</taxon>
        <taxon>Bacillati</taxon>
        <taxon>Actinomycetota</taxon>
        <taxon>Actinomycetes</taxon>
        <taxon>Bifidobacteriales</taxon>
        <taxon>Bifidobacteriaceae</taxon>
        <taxon>Bifidobacterium</taxon>
    </lineage>
</organism>
<dbReference type="EMBL" id="JGZC01000003">
    <property type="protein sequence ID" value="KFI71160.1"/>
    <property type="molecule type" value="Genomic_DNA"/>
</dbReference>
<dbReference type="AlphaFoldDB" id="A0A087BJG0"/>
<dbReference type="Pfam" id="PF05656">
    <property type="entry name" value="DUF805"/>
    <property type="match status" value="1"/>
</dbReference>
<accession>A0A087BJG0</accession>
<feature type="non-terminal residue" evidence="3">
    <location>
        <position position="261"/>
    </location>
</feature>
<feature type="region of interest" description="Disordered" evidence="1">
    <location>
        <begin position="222"/>
        <end position="242"/>
    </location>
</feature>
<dbReference type="OrthoDB" id="9812349at2"/>
<keyword evidence="2" id="KW-0472">Membrane</keyword>
<dbReference type="eggNOG" id="COG3152">
    <property type="taxonomic scope" value="Bacteria"/>
</dbReference>
<comment type="caution">
    <text evidence="3">The sequence shown here is derived from an EMBL/GenBank/DDBJ whole genome shotgun (WGS) entry which is preliminary data.</text>
</comment>
<dbReference type="PANTHER" id="PTHR34980">
    <property type="entry name" value="INNER MEMBRANE PROTEIN-RELATED-RELATED"/>
    <property type="match status" value="1"/>
</dbReference>
<feature type="transmembrane region" description="Helical" evidence="2">
    <location>
        <begin position="94"/>
        <end position="114"/>
    </location>
</feature>
<proteinExistence type="predicted"/>
<feature type="transmembrane region" description="Helical" evidence="2">
    <location>
        <begin position="70"/>
        <end position="88"/>
    </location>
</feature>
<name>A0A087BJG0_9BIFI</name>
<evidence type="ECO:0000313" key="4">
    <source>
        <dbReference type="Proteomes" id="UP000029060"/>
    </source>
</evidence>
<dbReference type="GO" id="GO:0005886">
    <property type="term" value="C:plasma membrane"/>
    <property type="evidence" value="ECO:0007669"/>
    <property type="project" value="TreeGrafter"/>
</dbReference>
<sequence>MSNPNIPPQPQQPVAPPQYAQGAPYNTPGIPPTGTVPLNQPYYGCSFTEAFLRFWKKYAVFKGRASRSEFWWFMLANLIITFILGSIANSIDQLSFLPGLWGLATVVPVIALGVRRLHDTNRSGWWLFGYYVLVFATFIAGIAAVISAIGSLYNYNRNCSIAMYGSGAMLDGIMPRDMSSCVSSDTVAKISFVLMICVLILIVLEIMYIVFMATGPKPEGARFDENPRFPQTPAPTYMPPANAAPTYGTADYSMPAAPTAP</sequence>
<dbReference type="Proteomes" id="UP000029060">
    <property type="component" value="Unassembled WGS sequence"/>
</dbReference>
<keyword evidence="4" id="KW-1185">Reference proteome</keyword>
<dbReference type="RefSeq" id="WP_156098189.1">
    <property type="nucleotide sequence ID" value="NZ_JGZC01000003.1"/>
</dbReference>
<reference evidence="3 4" key="1">
    <citation type="submission" date="2014-03" db="EMBL/GenBank/DDBJ databases">
        <title>Genomics of Bifidobacteria.</title>
        <authorList>
            <person name="Ventura M."/>
            <person name="Milani C."/>
            <person name="Lugli G.A."/>
        </authorList>
    </citation>
    <scope>NUCLEOTIDE SEQUENCE [LARGE SCALE GENOMIC DNA]</scope>
    <source>
        <strain evidence="3 4">LMG 11341</strain>
    </source>
</reference>
<feature type="transmembrane region" description="Helical" evidence="2">
    <location>
        <begin position="192"/>
        <end position="213"/>
    </location>
</feature>
<evidence type="ECO:0008006" key="5">
    <source>
        <dbReference type="Google" id="ProtNLM"/>
    </source>
</evidence>
<dbReference type="InterPro" id="IPR008523">
    <property type="entry name" value="DUF805"/>
</dbReference>
<evidence type="ECO:0000256" key="2">
    <source>
        <dbReference type="SAM" id="Phobius"/>
    </source>
</evidence>
<dbReference type="PANTHER" id="PTHR34980:SF2">
    <property type="entry name" value="INNER MEMBRANE PROTEIN YHAH-RELATED"/>
    <property type="match status" value="1"/>
</dbReference>
<evidence type="ECO:0000256" key="1">
    <source>
        <dbReference type="SAM" id="MobiDB-lite"/>
    </source>
</evidence>
<evidence type="ECO:0000313" key="3">
    <source>
        <dbReference type="EMBL" id="KFI71160.1"/>
    </source>
</evidence>
<feature type="transmembrane region" description="Helical" evidence="2">
    <location>
        <begin position="126"/>
        <end position="153"/>
    </location>
</feature>
<protein>
    <recommendedName>
        <fullName evidence="5">DUF805 domain-containing protein</fullName>
    </recommendedName>
</protein>